<evidence type="ECO:0000313" key="2">
    <source>
        <dbReference type="EMBL" id="KAJ7677564.1"/>
    </source>
</evidence>
<accession>A0AAD7D487</accession>
<comment type="caution">
    <text evidence="2">The sequence shown here is derived from an EMBL/GenBank/DDBJ whole genome shotgun (WGS) entry which is preliminary data.</text>
</comment>
<sequence length="150" mass="16235">MFKARLQALSPPGRALGLPGRAGPGSGPEQAQGPGFNILKPEPGPEARAWGADQIRNRSDNTPDIKCDTLLLPPSRCRDRTPLNLNLCLYPYSKAEPANILTDPLNGKSDVPEALVDDEDEVGVDTEDGDSDNGMFSLTMIWTNMIYLLT</sequence>
<proteinExistence type="predicted"/>
<evidence type="ECO:0000313" key="3">
    <source>
        <dbReference type="Proteomes" id="UP001221757"/>
    </source>
</evidence>
<feature type="compositionally biased region" description="Basic and acidic residues" evidence="1">
    <location>
        <begin position="55"/>
        <end position="65"/>
    </location>
</feature>
<feature type="region of interest" description="Disordered" evidence="1">
    <location>
        <begin position="1"/>
        <end position="65"/>
    </location>
</feature>
<evidence type="ECO:0000256" key="1">
    <source>
        <dbReference type="SAM" id="MobiDB-lite"/>
    </source>
</evidence>
<protein>
    <submittedName>
        <fullName evidence="2">Uncharacterized protein</fullName>
    </submittedName>
</protein>
<gene>
    <name evidence="2" type="ORF">B0H17DRAFT_1139582</name>
</gene>
<dbReference type="Proteomes" id="UP001221757">
    <property type="component" value="Unassembled WGS sequence"/>
</dbReference>
<dbReference type="EMBL" id="JARKIE010000137">
    <property type="protein sequence ID" value="KAJ7677564.1"/>
    <property type="molecule type" value="Genomic_DNA"/>
</dbReference>
<organism evidence="2 3">
    <name type="scientific">Mycena rosella</name>
    <name type="common">Pink bonnet</name>
    <name type="synonym">Agaricus rosellus</name>
    <dbReference type="NCBI Taxonomy" id="1033263"/>
    <lineage>
        <taxon>Eukaryota</taxon>
        <taxon>Fungi</taxon>
        <taxon>Dikarya</taxon>
        <taxon>Basidiomycota</taxon>
        <taxon>Agaricomycotina</taxon>
        <taxon>Agaricomycetes</taxon>
        <taxon>Agaricomycetidae</taxon>
        <taxon>Agaricales</taxon>
        <taxon>Marasmiineae</taxon>
        <taxon>Mycenaceae</taxon>
        <taxon>Mycena</taxon>
    </lineage>
</organism>
<name>A0AAD7D487_MYCRO</name>
<reference evidence="2" key="1">
    <citation type="submission" date="2023-03" db="EMBL/GenBank/DDBJ databases">
        <title>Massive genome expansion in bonnet fungi (Mycena s.s.) driven by repeated elements and novel gene families across ecological guilds.</title>
        <authorList>
            <consortium name="Lawrence Berkeley National Laboratory"/>
            <person name="Harder C.B."/>
            <person name="Miyauchi S."/>
            <person name="Viragh M."/>
            <person name="Kuo A."/>
            <person name="Thoen E."/>
            <person name="Andreopoulos B."/>
            <person name="Lu D."/>
            <person name="Skrede I."/>
            <person name="Drula E."/>
            <person name="Henrissat B."/>
            <person name="Morin E."/>
            <person name="Kohler A."/>
            <person name="Barry K."/>
            <person name="LaButti K."/>
            <person name="Morin E."/>
            <person name="Salamov A."/>
            <person name="Lipzen A."/>
            <person name="Mereny Z."/>
            <person name="Hegedus B."/>
            <person name="Baldrian P."/>
            <person name="Stursova M."/>
            <person name="Weitz H."/>
            <person name="Taylor A."/>
            <person name="Grigoriev I.V."/>
            <person name="Nagy L.G."/>
            <person name="Martin F."/>
            <person name="Kauserud H."/>
        </authorList>
    </citation>
    <scope>NUCLEOTIDE SEQUENCE</scope>
    <source>
        <strain evidence="2">CBHHK067</strain>
    </source>
</reference>
<keyword evidence="3" id="KW-1185">Reference proteome</keyword>
<dbReference type="AlphaFoldDB" id="A0AAD7D487"/>